<feature type="chain" id="PRO_5022980748" description="Squalene cyclase C-terminal domain-containing protein" evidence="1">
    <location>
        <begin position="26"/>
        <end position="445"/>
    </location>
</feature>
<dbReference type="Proteomes" id="UP000323917">
    <property type="component" value="Chromosome"/>
</dbReference>
<name>A0A5B9QIE8_9BACT</name>
<dbReference type="RefSeq" id="WP_148075950.1">
    <property type="nucleotide sequence ID" value="NZ_CP042913.1"/>
</dbReference>
<feature type="domain" description="Squalene cyclase C-terminal" evidence="2">
    <location>
        <begin position="64"/>
        <end position="140"/>
    </location>
</feature>
<dbReference type="CDD" id="cd00688">
    <property type="entry name" value="ISOPREN_C2_like"/>
    <property type="match status" value="1"/>
</dbReference>
<evidence type="ECO:0000313" key="3">
    <source>
        <dbReference type="EMBL" id="QEG37769.1"/>
    </source>
</evidence>
<keyword evidence="4" id="KW-1185">Reference proteome</keyword>
<proteinExistence type="predicted"/>
<evidence type="ECO:0000259" key="2">
    <source>
        <dbReference type="Pfam" id="PF13243"/>
    </source>
</evidence>
<dbReference type="AlphaFoldDB" id="A0A5B9QIE8"/>
<dbReference type="InterPro" id="IPR008930">
    <property type="entry name" value="Terpenoid_cyclase/PrenylTrfase"/>
</dbReference>
<dbReference type="EMBL" id="CP042913">
    <property type="protein sequence ID" value="QEG37769.1"/>
    <property type="molecule type" value="Genomic_DNA"/>
</dbReference>
<feature type="signal peptide" evidence="1">
    <location>
        <begin position="1"/>
        <end position="25"/>
    </location>
</feature>
<dbReference type="Gene3D" id="1.50.10.20">
    <property type="match status" value="1"/>
</dbReference>
<reference evidence="3 4" key="1">
    <citation type="submission" date="2019-08" db="EMBL/GenBank/DDBJ databases">
        <title>Deep-cultivation of Planctomycetes and their phenomic and genomic characterization uncovers novel biology.</title>
        <authorList>
            <person name="Wiegand S."/>
            <person name="Jogler M."/>
            <person name="Boedeker C."/>
            <person name="Pinto D."/>
            <person name="Vollmers J."/>
            <person name="Rivas-Marin E."/>
            <person name="Kohn T."/>
            <person name="Peeters S.H."/>
            <person name="Heuer A."/>
            <person name="Rast P."/>
            <person name="Oberbeckmann S."/>
            <person name="Bunk B."/>
            <person name="Jeske O."/>
            <person name="Meyerdierks A."/>
            <person name="Storesund J.E."/>
            <person name="Kallscheuer N."/>
            <person name="Luecker S."/>
            <person name="Lage O.M."/>
            <person name="Pohl T."/>
            <person name="Merkel B.J."/>
            <person name="Hornburger P."/>
            <person name="Mueller R.-W."/>
            <person name="Bruemmer F."/>
            <person name="Labrenz M."/>
            <person name="Spormann A.M."/>
            <person name="Op den Camp H."/>
            <person name="Overmann J."/>
            <person name="Amann R."/>
            <person name="Jetten M.S.M."/>
            <person name="Mascher T."/>
            <person name="Medema M.H."/>
            <person name="Devos D.P."/>
            <person name="Kaster A.-K."/>
            <person name="Ovreas L."/>
            <person name="Rohde M."/>
            <person name="Galperin M.Y."/>
            <person name="Jogler C."/>
        </authorList>
    </citation>
    <scope>NUCLEOTIDE SEQUENCE [LARGE SCALE GENOMIC DNA]</scope>
    <source>
        <strain evidence="3 4">Pr1d</strain>
    </source>
</reference>
<dbReference type="InterPro" id="IPR032696">
    <property type="entry name" value="SQ_cyclase_C"/>
</dbReference>
<dbReference type="OrthoDB" id="260797at2"/>
<protein>
    <recommendedName>
        <fullName evidence="2">Squalene cyclase C-terminal domain-containing protein</fullName>
    </recommendedName>
</protein>
<sequence precursor="true">MNVPRVCCAALALLAVASLIHPLSAKPVADDPAAAATKQVVDQIVAENQPKPQPQPVDPGNLPDFLQKGIAWLIAAQHNDGGWGGGSHAQQSVRDPHAIQTDPATTAFTLLSLMRAGHTPVEGLYQSQAKRGLEYLLTAVEKSKVEGPLITDIEGTQPQIKLGRYVDTAMTSQYLSRVLPLVEKDEALHKRVDAAIDKCLAKLQVSQQADGSWGKGGGWAPVLQSSLSCSALEIAAANGKEIDKDVLEKARNYQKGNFDSKSGKADASAAAGVELYAFNGSMRANAADAQEAQSRVDKAKAEGKLAASAPVSEESLMVAGVGGAAAQKLAKAAQQNEAQMDRLGDENLLKGFGNNGGEEYLSYLMTSESLVIAGGDKFQNWNGKMATRLEKVQNGDGSWSGHHCITSPVFCTAAVVQCLTTENDAEFLSDMAKRTNSHQMADAGK</sequence>
<evidence type="ECO:0000256" key="1">
    <source>
        <dbReference type="SAM" id="SignalP"/>
    </source>
</evidence>
<accession>A0A5B9QIE8</accession>
<keyword evidence="1" id="KW-0732">Signal</keyword>
<dbReference type="KEGG" id="bgok:Pr1d_51160"/>
<organism evidence="3 4">
    <name type="scientific">Bythopirellula goksoeyrii</name>
    <dbReference type="NCBI Taxonomy" id="1400387"/>
    <lineage>
        <taxon>Bacteria</taxon>
        <taxon>Pseudomonadati</taxon>
        <taxon>Planctomycetota</taxon>
        <taxon>Planctomycetia</taxon>
        <taxon>Pirellulales</taxon>
        <taxon>Lacipirellulaceae</taxon>
        <taxon>Bythopirellula</taxon>
    </lineage>
</organism>
<evidence type="ECO:0000313" key="4">
    <source>
        <dbReference type="Proteomes" id="UP000323917"/>
    </source>
</evidence>
<gene>
    <name evidence="3" type="ORF">Pr1d_51160</name>
</gene>
<dbReference type="SUPFAM" id="SSF48239">
    <property type="entry name" value="Terpenoid cyclases/Protein prenyltransferases"/>
    <property type="match status" value="2"/>
</dbReference>
<dbReference type="Pfam" id="PF13243">
    <property type="entry name" value="SQHop_cyclase_C"/>
    <property type="match status" value="1"/>
</dbReference>